<evidence type="ECO:0000256" key="1">
    <source>
        <dbReference type="SAM" id="MobiDB-lite"/>
    </source>
</evidence>
<protein>
    <submittedName>
        <fullName evidence="3">Uncharacterized protein</fullName>
    </submittedName>
</protein>
<feature type="chain" id="PRO_5041929475" evidence="2">
    <location>
        <begin position="19"/>
        <end position="66"/>
    </location>
</feature>
<feature type="region of interest" description="Disordered" evidence="1">
    <location>
        <begin position="25"/>
        <end position="46"/>
    </location>
</feature>
<dbReference type="InterPro" id="IPR000048">
    <property type="entry name" value="IQ_motif_EF-hand-BS"/>
</dbReference>
<dbReference type="AlphaFoldDB" id="A0AAD7WNZ8"/>
<dbReference type="Proteomes" id="UP001221898">
    <property type="component" value="Unassembled WGS sequence"/>
</dbReference>
<keyword evidence="4" id="KW-1185">Reference proteome</keyword>
<sequence length="66" mass="7301">MLATMLTVMCLAVRVAEQFGFKQKNSGAGYRNSSGSRSSSAHLDKAAATIQSHFRKYQQRKHRAGK</sequence>
<dbReference type="Gene3D" id="1.20.5.190">
    <property type="match status" value="1"/>
</dbReference>
<accession>A0AAD7WNZ8</accession>
<evidence type="ECO:0000313" key="4">
    <source>
        <dbReference type="Proteomes" id="UP001221898"/>
    </source>
</evidence>
<dbReference type="PROSITE" id="PS50096">
    <property type="entry name" value="IQ"/>
    <property type="match status" value="1"/>
</dbReference>
<feature type="signal peptide" evidence="2">
    <location>
        <begin position="1"/>
        <end position="18"/>
    </location>
</feature>
<dbReference type="EMBL" id="JAINUG010000056">
    <property type="protein sequence ID" value="KAJ8403708.1"/>
    <property type="molecule type" value="Genomic_DNA"/>
</dbReference>
<organism evidence="3 4">
    <name type="scientific">Aldrovandia affinis</name>
    <dbReference type="NCBI Taxonomy" id="143900"/>
    <lineage>
        <taxon>Eukaryota</taxon>
        <taxon>Metazoa</taxon>
        <taxon>Chordata</taxon>
        <taxon>Craniata</taxon>
        <taxon>Vertebrata</taxon>
        <taxon>Euteleostomi</taxon>
        <taxon>Actinopterygii</taxon>
        <taxon>Neopterygii</taxon>
        <taxon>Teleostei</taxon>
        <taxon>Notacanthiformes</taxon>
        <taxon>Halosauridae</taxon>
        <taxon>Aldrovandia</taxon>
    </lineage>
</organism>
<evidence type="ECO:0000313" key="3">
    <source>
        <dbReference type="EMBL" id="KAJ8403708.1"/>
    </source>
</evidence>
<dbReference type="Pfam" id="PF00612">
    <property type="entry name" value="IQ"/>
    <property type="match status" value="1"/>
</dbReference>
<proteinExistence type="predicted"/>
<keyword evidence="2" id="KW-0732">Signal</keyword>
<feature type="compositionally biased region" description="Low complexity" evidence="1">
    <location>
        <begin position="25"/>
        <end position="41"/>
    </location>
</feature>
<name>A0AAD7WNZ8_9TELE</name>
<comment type="caution">
    <text evidence="3">The sequence shown here is derived from an EMBL/GenBank/DDBJ whole genome shotgun (WGS) entry which is preliminary data.</text>
</comment>
<evidence type="ECO:0000256" key="2">
    <source>
        <dbReference type="SAM" id="SignalP"/>
    </source>
</evidence>
<reference evidence="3" key="1">
    <citation type="journal article" date="2023" name="Science">
        <title>Genome structures resolve the early diversification of teleost fishes.</title>
        <authorList>
            <person name="Parey E."/>
            <person name="Louis A."/>
            <person name="Montfort J."/>
            <person name="Bouchez O."/>
            <person name="Roques C."/>
            <person name="Iampietro C."/>
            <person name="Lluch J."/>
            <person name="Castinel A."/>
            <person name="Donnadieu C."/>
            <person name="Desvignes T."/>
            <person name="Floi Bucao C."/>
            <person name="Jouanno E."/>
            <person name="Wen M."/>
            <person name="Mejri S."/>
            <person name="Dirks R."/>
            <person name="Jansen H."/>
            <person name="Henkel C."/>
            <person name="Chen W.J."/>
            <person name="Zahm M."/>
            <person name="Cabau C."/>
            <person name="Klopp C."/>
            <person name="Thompson A.W."/>
            <person name="Robinson-Rechavi M."/>
            <person name="Braasch I."/>
            <person name="Lecointre G."/>
            <person name="Bobe J."/>
            <person name="Postlethwait J.H."/>
            <person name="Berthelot C."/>
            <person name="Roest Crollius H."/>
            <person name="Guiguen Y."/>
        </authorList>
    </citation>
    <scope>NUCLEOTIDE SEQUENCE</scope>
    <source>
        <strain evidence="3">NC1722</strain>
    </source>
</reference>
<gene>
    <name evidence="3" type="ORF">AAFF_G00345760</name>
</gene>